<evidence type="ECO:0000256" key="5">
    <source>
        <dbReference type="PIRNR" id="PIRNR005673"/>
    </source>
</evidence>
<dbReference type="Gene3D" id="1.25.10.10">
    <property type="entry name" value="Leucine-rich Repeat Variant"/>
    <property type="match status" value="1"/>
</dbReference>
<dbReference type="InterPro" id="IPR000225">
    <property type="entry name" value="Armadillo"/>
</dbReference>
<dbReference type="SUPFAM" id="SSF48371">
    <property type="entry name" value="ARM repeat"/>
    <property type="match status" value="1"/>
</dbReference>
<sequence length="500" mass="58583">MSYQKRIKERVRNNKKRIDLKEAKNKRHEITIKISKNKKEYLIMNKRSLIQEDEKTKIPETLIQMIQNFDKINQFDDQNLLQFLKELKNDLDSRKSVEFLFESGKVPLLVHLLNNSNLDIRFEILSILTKITNYSDKSIHSVVENDGIKTLIELFNSLDFNNSKIQEQIILLLNNISFENIEYRDFILSFDIINKIINFLNQVNDFKMINCVTLFILNLTTRKPSPDFEYFLPFFQIVENLLSFDDLEIIANTCWIISNLSEDSIDNLQEIIDLNICPKIINFLDHPNSRISTPALKIIGNIITGYEEQTQYLLDLGILNQLKSLLFSSREMIRKEACWIISNITGGSFHQMREVVNYGMVPILIKILKQDEYSVRIDASWCLANIAFQGENEDIFLLIYEGYIEPLCEMLDLDDISTIILSLDSISKILFIGNQVFIEKDLDQNPYLIPIEEFGGFNKIQFLQNHKNKTISQKSAHILKQYFVFDENENENENENKDKK</sequence>
<dbReference type="EMBL" id="JAPDFW010000005">
    <property type="protein sequence ID" value="KAJ5080643.1"/>
    <property type="molecule type" value="Genomic_DNA"/>
</dbReference>
<proteinExistence type="inferred from homology"/>
<keyword evidence="2 5" id="KW-0813">Transport</keyword>
<dbReference type="Proteomes" id="UP001149090">
    <property type="component" value="Unassembled WGS sequence"/>
</dbReference>
<keyword evidence="4 5" id="KW-0653">Protein transport</keyword>
<evidence type="ECO:0000256" key="3">
    <source>
        <dbReference type="ARBA" id="ARBA00022737"/>
    </source>
</evidence>
<dbReference type="Pfam" id="PF00514">
    <property type="entry name" value="Arm"/>
    <property type="match status" value="2"/>
</dbReference>
<dbReference type="Pfam" id="PF16186">
    <property type="entry name" value="Arm_3"/>
    <property type="match status" value="1"/>
</dbReference>
<dbReference type="OrthoDB" id="522946at2759"/>
<dbReference type="SMART" id="SM00185">
    <property type="entry name" value="ARM"/>
    <property type="match status" value="6"/>
</dbReference>
<dbReference type="InterPro" id="IPR032413">
    <property type="entry name" value="Arm_3"/>
</dbReference>
<evidence type="ECO:0000313" key="6">
    <source>
        <dbReference type="EMBL" id="KAJ5080643.1"/>
    </source>
</evidence>
<dbReference type="PANTHER" id="PTHR23316">
    <property type="entry name" value="IMPORTIN ALPHA"/>
    <property type="match status" value="1"/>
</dbReference>
<keyword evidence="3" id="KW-0677">Repeat</keyword>
<dbReference type="InterPro" id="IPR011989">
    <property type="entry name" value="ARM-like"/>
</dbReference>
<dbReference type="GO" id="GO:0061608">
    <property type="term" value="F:nuclear import signal receptor activity"/>
    <property type="evidence" value="ECO:0007669"/>
    <property type="project" value="InterPro"/>
</dbReference>
<evidence type="ECO:0000256" key="2">
    <source>
        <dbReference type="ARBA" id="ARBA00022448"/>
    </source>
</evidence>
<dbReference type="InterPro" id="IPR024931">
    <property type="entry name" value="Importin_alpha"/>
</dbReference>
<evidence type="ECO:0000256" key="1">
    <source>
        <dbReference type="ARBA" id="ARBA00010394"/>
    </source>
</evidence>
<organism evidence="6 7">
    <name type="scientific">Anaeramoeba ignava</name>
    <name type="common">Anaerobic marine amoeba</name>
    <dbReference type="NCBI Taxonomy" id="1746090"/>
    <lineage>
        <taxon>Eukaryota</taxon>
        <taxon>Metamonada</taxon>
        <taxon>Anaeramoebidae</taxon>
        <taxon>Anaeramoeba</taxon>
    </lineage>
</organism>
<dbReference type="GO" id="GO:0005737">
    <property type="term" value="C:cytoplasm"/>
    <property type="evidence" value="ECO:0007669"/>
    <property type="project" value="InterPro"/>
</dbReference>
<reference evidence="6" key="1">
    <citation type="submission" date="2022-10" db="EMBL/GenBank/DDBJ databases">
        <title>Novel sulphate-reducing endosymbionts in the free-living metamonad Anaeramoeba.</title>
        <authorList>
            <person name="Jerlstrom-Hultqvist J."/>
            <person name="Cepicka I."/>
            <person name="Gallot-Lavallee L."/>
            <person name="Salas-Leiva D."/>
            <person name="Curtis B.A."/>
            <person name="Zahonova K."/>
            <person name="Pipaliya S."/>
            <person name="Dacks J."/>
            <person name="Roger A.J."/>
        </authorList>
    </citation>
    <scope>NUCLEOTIDE SEQUENCE</scope>
    <source>
        <strain evidence="6">BMAN</strain>
    </source>
</reference>
<evidence type="ECO:0000313" key="7">
    <source>
        <dbReference type="Proteomes" id="UP001149090"/>
    </source>
</evidence>
<keyword evidence="7" id="KW-1185">Reference proteome</keyword>
<evidence type="ECO:0000256" key="4">
    <source>
        <dbReference type="ARBA" id="ARBA00022927"/>
    </source>
</evidence>
<protein>
    <recommendedName>
        <fullName evidence="5">Importin subunit alpha</fullName>
    </recommendedName>
</protein>
<dbReference type="GO" id="GO:0006606">
    <property type="term" value="P:protein import into nucleus"/>
    <property type="evidence" value="ECO:0007669"/>
    <property type="project" value="InterPro"/>
</dbReference>
<comment type="similarity">
    <text evidence="1 5">Belongs to the importin alpha family.</text>
</comment>
<accession>A0A9Q0LWZ2</accession>
<comment type="caution">
    <text evidence="6">The sequence shown here is derived from an EMBL/GenBank/DDBJ whole genome shotgun (WGS) entry which is preliminary data.</text>
</comment>
<gene>
    <name evidence="6" type="ORF">M0811_13895</name>
</gene>
<dbReference type="PIRSF" id="PIRSF005673">
    <property type="entry name" value="Importin_alpha"/>
    <property type="match status" value="1"/>
</dbReference>
<dbReference type="InterPro" id="IPR016024">
    <property type="entry name" value="ARM-type_fold"/>
</dbReference>
<dbReference type="AlphaFoldDB" id="A0A9Q0LWZ2"/>
<name>A0A9Q0LWZ2_ANAIG</name>
<dbReference type="OMA" id="NDNNMQF"/>